<dbReference type="Proteomes" id="UP001244011">
    <property type="component" value="Unassembled WGS sequence"/>
</dbReference>
<keyword evidence="2" id="KW-1185">Reference proteome</keyword>
<name>A0AAJ0C0X4_9PEZI</name>
<gene>
    <name evidence="1" type="ORF">QBC33DRAFT_515236</name>
</gene>
<accession>A0AAJ0C0X4</accession>
<comment type="caution">
    <text evidence="1">The sequence shown here is derived from an EMBL/GenBank/DDBJ whole genome shotgun (WGS) entry which is preliminary data.</text>
</comment>
<protein>
    <submittedName>
        <fullName evidence="1">Uncharacterized protein</fullName>
    </submittedName>
</protein>
<dbReference type="GeneID" id="85309270"/>
<dbReference type="AlphaFoldDB" id="A0AAJ0C0X4"/>
<evidence type="ECO:0000313" key="2">
    <source>
        <dbReference type="Proteomes" id="UP001244011"/>
    </source>
</evidence>
<reference evidence="1" key="1">
    <citation type="submission" date="2023-06" db="EMBL/GenBank/DDBJ databases">
        <title>Genome-scale phylogeny and comparative genomics of the fungal order Sordariales.</title>
        <authorList>
            <consortium name="Lawrence Berkeley National Laboratory"/>
            <person name="Hensen N."/>
            <person name="Bonometti L."/>
            <person name="Westerberg I."/>
            <person name="Brannstrom I.O."/>
            <person name="Guillou S."/>
            <person name="Cros-Aarteil S."/>
            <person name="Calhoun S."/>
            <person name="Haridas S."/>
            <person name="Kuo A."/>
            <person name="Mondo S."/>
            <person name="Pangilinan J."/>
            <person name="Riley R."/>
            <person name="Labutti K."/>
            <person name="Andreopoulos B."/>
            <person name="Lipzen A."/>
            <person name="Chen C."/>
            <person name="Yanf M."/>
            <person name="Daum C."/>
            <person name="Ng V."/>
            <person name="Clum A."/>
            <person name="Steindorff A."/>
            <person name="Ohm R."/>
            <person name="Martin F."/>
            <person name="Silar P."/>
            <person name="Natvig D."/>
            <person name="Lalanne C."/>
            <person name="Gautier V."/>
            <person name="Ament-Velasquez S.L."/>
            <person name="Kruys A."/>
            <person name="Hutchinson M.I."/>
            <person name="Powell A.J."/>
            <person name="Barry K."/>
            <person name="Miller A.N."/>
            <person name="Grigoriev I.V."/>
            <person name="Debuchy R."/>
            <person name="Gladieux P."/>
            <person name="Thoren M.H."/>
            <person name="Johannesson H."/>
        </authorList>
    </citation>
    <scope>NUCLEOTIDE SEQUENCE</scope>
    <source>
        <strain evidence="1">8032-3</strain>
    </source>
</reference>
<organism evidence="1 2">
    <name type="scientific">Phialemonium atrogriseum</name>
    <dbReference type="NCBI Taxonomy" id="1093897"/>
    <lineage>
        <taxon>Eukaryota</taxon>
        <taxon>Fungi</taxon>
        <taxon>Dikarya</taxon>
        <taxon>Ascomycota</taxon>
        <taxon>Pezizomycotina</taxon>
        <taxon>Sordariomycetes</taxon>
        <taxon>Sordariomycetidae</taxon>
        <taxon>Cephalothecales</taxon>
        <taxon>Cephalothecaceae</taxon>
        <taxon>Phialemonium</taxon>
    </lineage>
</organism>
<dbReference type="EMBL" id="MU839009">
    <property type="protein sequence ID" value="KAK1767058.1"/>
    <property type="molecule type" value="Genomic_DNA"/>
</dbReference>
<sequence>MYDTSRVSWEVKLEVTTKNIPRLMREGFRWTPANIGPEKGHLRPFDSVHDTKDKGWEHNRRYFLVDQAEAPQCTAWMIVYARDIQVLAQFRVQDLSPDQVSSAVARNERKELIYMYSHWDSGANFNATYNDTLEGWWPWPKRAPEAAIESKRGIISQVGMEI</sequence>
<proteinExistence type="predicted"/>
<dbReference type="RefSeq" id="XP_060283271.1">
    <property type="nucleotide sequence ID" value="XM_060426083.1"/>
</dbReference>
<evidence type="ECO:0000313" key="1">
    <source>
        <dbReference type="EMBL" id="KAK1767058.1"/>
    </source>
</evidence>